<feature type="region of interest" description="Disordered" evidence="4">
    <location>
        <begin position="501"/>
        <end position="520"/>
    </location>
</feature>
<name>A0A0F9U2L7_9ZZZZ</name>
<accession>A0A0F9U2L7</accession>
<dbReference type="PROSITE" id="PS00092">
    <property type="entry name" value="N6_MTASE"/>
    <property type="match status" value="1"/>
</dbReference>
<reference evidence="6" key="1">
    <citation type="journal article" date="2015" name="Nature">
        <title>Complex archaea that bridge the gap between prokaryotes and eukaryotes.</title>
        <authorList>
            <person name="Spang A."/>
            <person name="Saw J.H."/>
            <person name="Jorgensen S.L."/>
            <person name="Zaremba-Niedzwiedzka K."/>
            <person name="Martijn J."/>
            <person name="Lind A.E."/>
            <person name="van Eijk R."/>
            <person name="Schleper C."/>
            <person name="Guy L."/>
            <person name="Ettema T.J."/>
        </authorList>
    </citation>
    <scope>NUCLEOTIDE SEQUENCE</scope>
</reference>
<proteinExistence type="inferred from homology"/>
<dbReference type="SUPFAM" id="SSF53335">
    <property type="entry name" value="S-adenosyl-L-methionine-dependent methyltransferases"/>
    <property type="match status" value="1"/>
</dbReference>
<evidence type="ECO:0000259" key="5">
    <source>
        <dbReference type="Pfam" id="PF01555"/>
    </source>
</evidence>
<dbReference type="EMBL" id="LAZR01000138">
    <property type="protein sequence ID" value="KKN87490.1"/>
    <property type="molecule type" value="Genomic_DNA"/>
</dbReference>
<dbReference type="Pfam" id="PF01555">
    <property type="entry name" value="N6_N4_Mtase"/>
    <property type="match status" value="1"/>
</dbReference>
<dbReference type="GO" id="GO:0008170">
    <property type="term" value="F:N-methyltransferase activity"/>
    <property type="evidence" value="ECO:0007669"/>
    <property type="project" value="InterPro"/>
</dbReference>
<evidence type="ECO:0000256" key="1">
    <source>
        <dbReference type="ARBA" id="ARBA00006594"/>
    </source>
</evidence>
<dbReference type="InterPro" id="IPR001091">
    <property type="entry name" value="RM_Methyltransferase"/>
</dbReference>
<keyword evidence="3" id="KW-0808">Transferase</keyword>
<organism evidence="6">
    <name type="scientific">marine sediment metagenome</name>
    <dbReference type="NCBI Taxonomy" id="412755"/>
    <lineage>
        <taxon>unclassified sequences</taxon>
        <taxon>metagenomes</taxon>
        <taxon>ecological metagenomes</taxon>
    </lineage>
</organism>
<dbReference type="PRINTS" id="PR00508">
    <property type="entry name" value="S21N4MTFRASE"/>
</dbReference>
<dbReference type="GO" id="GO:0030488">
    <property type="term" value="P:tRNA methylation"/>
    <property type="evidence" value="ECO:0007669"/>
    <property type="project" value="TreeGrafter"/>
</dbReference>
<dbReference type="InterPro" id="IPR002052">
    <property type="entry name" value="DNA_methylase_N6_adenine_CS"/>
</dbReference>
<evidence type="ECO:0000256" key="2">
    <source>
        <dbReference type="ARBA" id="ARBA00022603"/>
    </source>
</evidence>
<dbReference type="InterPro" id="IPR029063">
    <property type="entry name" value="SAM-dependent_MTases_sf"/>
</dbReference>
<feature type="domain" description="DNA methylase N-4/N-6" evidence="5">
    <location>
        <begin position="395"/>
        <end position="481"/>
    </location>
</feature>
<dbReference type="PANTHER" id="PTHR14911:SF13">
    <property type="entry name" value="TRNA (GUANINE(6)-N2)-METHYLTRANSFERASE THUMP3"/>
    <property type="match status" value="1"/>
</dbReference>
<keyword evidence="2" id="KW-0489">Methyltransferase</keyword>
<evidence type="ECO:0000256" key="4">
    <source>
        <dbReference type="SAM" id="MobiDB-lite"/>
    </source>
</evidence>
<evidence type="ECO:0000313" key="6">
    <source>
        <dbReference type="EMBL" id="KKN87490.1"/>
    </source>
</evidence>
<comment type="caution">
    <text evidence="6">The sequence shown here is derived from an EMBL/GenBank/DDBJ whole genome shotgun (WGS) entry which is preliminary data.</text>
</comment>
<dbReference type="GO" id="GO:0003677">
    <property type="term" value="F:DNA binding"/>
    <property type="evidence" value="ECO:0007669"/>
    <property type="project" value="InterPro"/>
</dbReference>
<evidence type="ECO:0000256" key="3">
    <source>
        <dbReference type="ARBA" id="ARBA00022679"/>
    </source>
</evidence>
<gene>
    <name evidence="6" type="ORF">LCGC14_0259450</name>
</gene>
<dbReference type="InterPro" id="IPR002941">
    <property type="entry name" value="DNA_methylase_N4/N6"/>
</dbReference>
<dbReference type="AlphaFoldDB" id="A0A0F9U2L7"/>
<sequence length="520" mass="57309">MILQGDSTSLPLADSSVDAVVTDPPYGLEFMGKDWDRAVPPVAIWKEVLRVMKPGAFAAILCSPRQDLQSRMIVNFEGAGFCTGFTSIMWTYATGFPKAGNLSKLADRRRRDDVRPVCRFLRRRIEELGVHIKTIAAEFGFHPRMVEHWAARDTDSQPTVPTWDQWLQLKGLLGFGDKMDDEVARLNHRKGTLGDAWHEREVIGERAPTGPSWFAENDQRITAPSTPEARELEGAYAGFQPKPAFEPVLIVMKPLTEKTYLDQALANGKGCSWLDDARIPTDTLASGGKPTATNNPCFASKGNNPCTTRAAPHDAGRFPANVLCCDDALNDGRVSGGGQRIVGGTNRTVTKHIGQMSEQPRTDAVVNIGDAGSYSRYFDLDQWWVDRIARLPESVQRVFPWLIVPKPSKREKNAGLEEQGNHHVSVKPVRLMSYLVTLFSRVGEVVLDPFVGSGSTGVAAEIMARRFVGVELDHEYAELAERRERFAAARDCGTMAFELQPLATAGAPDPNQGDLFGEDS</sequence>
<dbReference type="PANTHER" id="PTHR14911">
    <property type="entry name" value="THUMP DOMAIN-CONTAINING"/>
    <property type="match status" value="1"/>
</dbReference>
<comment type="similarity">
    <text evidence="1">Belongs to the N(4)/N(6)-methyltransferase family.</text>
</comment>
<protein>
    <recommendedName>
        <fullName evidence="5">DNA methylase N-4/N-6 domain-containing protein</fullName>
    </recommendedName>
</protein>
<dbReference type="GO" id="GO:0016423">
    <property type="term" value="F:tRNA (guanine) methyltransferase activity"/>
    <property type="evidence" value="ECO:0007669"/>
    <property type="project" value="TreeGrafter"/>
</dbReference>
<dbReference type="Gene3D" id="3.40.50.150">
    <property type="entry name" value="Vaccinia Virus protein VP39"/>
    <property type="match status" value="2"/>
</dbReference>